<name>A0A1W0XDL8_HYPEX</name>
<dbReference type="OrthoDB" id="6581954at2759"/>
<feature type="binding site" evidence="7">
    <location>
        <position position="429"/>
    </location>
    <ligand>
        <name>Na(+)</name>
        <dbReference type="ChEBI" id="CHEBI:29101"/>
        <label>1</label>
    </ligand>
</feature>
<feature type="transmembrane region" description="Helical" evidence="10">
    <location>
        <begin position="355"/>
        <end position="380"/>
    </location>
</feature>
<organism evidence="11 12">
    <name type="scientific">Hypsibius exemplaris</name>
    <name type="common">Freshwater tardigrade</name>
    <dbReference type="NCBI Taxonomy" id="2072580"/>
    <lineage>
        <taxon>Eukaryota</taxon>
        <taxon>Metazoa</taxon>
        <taxon>Ecdysozoa</taxon>
        <taxon>Tardigrada</taxon>
        <taxon>Eutardigrada</taxon>
        <taxon>Parachela</taxon>
        <taxon>Hypsibioidea</taxon>
        <taxon>Hypsibiidae</taxon>
        <taxon>Hypsibius</taxon>
    </lineage>
</organism>
<keyword evidence="12" id="KW-1185">Reference proteome</keyword>
<evidence type="ECO:0000256" key="7">
    <source>
        <dbReference type="PIRSR" id="PIRSR600175-1"/>
    </source>
</evidence>
<feature type="transmembrane region" description="Helical" evidence="10">
    <location>
        <begin position="244"/>
        <end position="263"/>
    </location>
</feature>
<feature type="binding site" evidence="7">
    <location>
        <position position="86"/>
    </location>
    <ligand>
        <name>Na(+)</name>
        <dbReference type="ChEBI" id="CHEBI:29101"/>
        <label>1</label>
    </ligand>
</feature>
<feature type="transmembrane region" description="Helical" evidence="10">
    <location>
        <begin position="318"/>
        <end position="343"/>
    </location>
</feature>
<keyword evidence="6 10" id="KW-0472">Membrane</keyword>
<feature type="transmembrane region" description="Helical" evidence="10">
    <location>
        <begin position="572"/>
        <end position="591"/>
    </location>
</feature>
<feature type="binding site" evidence="7">
    <location>
        <position position="430"/>
    </location>
    <ligand>
        <name>Na(+)</name>
        <dbReference type="ChEBI" id="CHEBI:29101"/>
        <label>1</label>
    </ligand>
</feature>
<comment type="similarity">
    <text evidence="9">Belongs to the sodium:neurotransmitter symporter (SNF) (TC 2.A.22) family.</text>
</comment>
<keyword evidence="7" id="KW-0915">Sodium</keyword>
<feature type="binding site" evidence="7">
    <location>
        <position position="329"/>
    </location>
    <ligand>
        <name>Na(+)</name>
        <dbReference type="ChEBI" id="CHEBI:29101"/>
        <label>1</label>
    </ligand>
</feature>
<dbReference type="InterPro" id="IPR037272">
    <property type="entry name" value="SNS_sf"/>
</dbReference>
<dbReference type="PANTHER" id="PTHR11616:SF325">
    <property type="entry name" value="TRANSPORTER"/>
    <property type="match status" value="1"/>
</dbReference>
<sequence length="641" mass="71778">MSLSTCTTQLTPVYDPYEPDNEWDVETPLKNRRCDAEIPAEGKESSAVVSTSMESVSEHGVSSRVQWGSKYEFILSHIGFCIGLGNVWRFPYVCYKNGGGAFFIPYVICLLTTGIPIVFLEIALGQYFATGGISCWDISPVFRGVGYATTTVVFWLNIYYIVVLAWGGVYLVYCFAYIASDLPWTTCNNAWNTVNCLAPNYTAVASGNVTLDASNATVHTDPAVEFWEKQILNISGGIGHLGGVQWKLAVALLIVWIVCYFCVWKGVKSSGKVVYFTALFPYVMLIILIFRGVTLPGAMDGLKYYLTPNLSKLKEPGVWIDAGTQIFFSYAVALGSLTALGSYNSFTYNCYKHSLYLCACDTITSFFAGFAVFTVLGFMAHELGVSIDNVAESGPGLAFIVYPKAAAQMPGGVVWAILFFIMLLLLGLDSQFVAIEGFVTALVDVYPKVFRKGYRKEIFVASVCFLWYLIGLLTITEGGMYVFQLFDYYSASGLCLLWIAFWECVVVGWFYGADRFYDNIQLMIGYRISPWMKWGWQYAGPSFTAIIFLFSIIKYEPLVYNRLYQYPMWAQIIGYLLALSSMMCIPGYMLYKICQTPGLLKQRWRTATTACIPDRPEAKKAKKVTSFDLLYINGEEQHTRT</sequence>
<dbReference type="GO" id="GO:0005886">
    <property type="term" value="C:plasma membrane"/>
    <property type="evidence" value="ECO:0007669"/>
    <property type="project" value="TreeGrafter"/>
</dbReference>
<dbReference type="Proteomes" id="UP000192578">
    <property type="component" value="Unassembled WGS sequence"/>
</dbReference>
<evidence type="ECO:0000256" key="6">
    <source>
        <dbReference type="ARBA" id="ARBA00023136"/>
    </source>
</evidence>
<evidence type="ECO:0000256" key="5">
    <source>
        <dbReference type="ARBA" id="ARBA00022989"/>
    </source>
</evidence>
<evidence type="ECO:0000256" key="3">
    <source>
        <dbReference type="ARBA" id="ARBA00022692"/>
    </source>
</evidence>
<dbReference type="Pfam" id="PF00209">
    <property type="entry name" value="SNF"/>
    <property type="match status" value="1"/>
</dbReference>
<evidence type="ECO:0000313" key="11">
    <source>
        <dbReference type="EMBL" id="OQV25574.1"/>
    </source>
</evidence>
<dbReference type="EMBL" id="MTYJ01000002">
    <property type="protein sequence ID" value="OQV25574.1"/>
    <property type="molecule type" value="Genomic_DNA"/>
</dbReference>
<keyword evidence="8" id="KW-1015">Disulfide bond</keyword>
<reference evidence="12" key="1">
    <citation type="submission" date="2017-01" db="EMBL/GenBank/DDBJ databases">
        <title>Comparative genomics of anhydrobiosis in the tardigrade Hypsibius dujardini.</title>
        <authorList>
            <person name="Yoshida Y."/>
            <person name="Koutsovoulos G."/>
            <person name="Laetsch D."/>
            <person name="Stevens L."/>
            <person name="Kumar S."/>
            <person name="Horikawa D."/>
            <person name="Ishino K."/>
            <person name="Komine S."/>
            <person name="Tomita M."/>
            <person name="Blaxter M."/>
            <person name="Arakawa K."/>
        </authorList>
    </citation>
    <scope>NUCLEOTIDE SEQUENCE [LARGE SCALE GENOMIC DNA]</scope>
    <source>
        <strain evidence="12">Z151</strain>
    </source>
</reference>
<proteinExistence type="inferred from homology"/>
<dbReference type="AlphaFoldDB" id="A0A1W0XDL8"/>
<evidence type="ECO:0000256" key="2">
    <source>
        <dbReference type="ARBA" id="ARBA00022448"/>
    </source>
</evidence>
<gene>
    <name evidence="11" type="ORF">BV898_00512</name>
</gene>
<accession>A0A1W0XDL8</accession>
<dbReference type="CDD" id="cd11496">
    <property type="entry name" value="SLC6sbd-TauT-like"/>
    <property type="match status" value="1"/>
</dbReference>
<feature type="binding site" evidence="7">
    <location>
        <position position="79"/>
    </location>
    <ligand>
        <name>Na(+)</name>
        <dbReference type="ChEBI" id="CHEBI:29101"/>
        <label>1</label>
    </ligand>
</feature>
<feature type="transmembrane region" description="Helical" evidence="10">
    <location>
        <begin position="458"/>
        <end position="476"/>
    </location>
</feature>
<feature type="transmembrane region" description="Helical" evidence="10">
    <location>
        <begin position="103"/>
        <end position="124"/>
    </location>
</feature>
<protein>
    <recommendedName>
        <fullName evidence="9">Transporter</fullName>
    </recommendedName>
</protein>
<feature type="transmembrane region" description="Helical" evidence="10">
    <location>
        <begin position="413"/>
        <end position="446"/>
    </location>
</feature>
<dbReference type="GO" id="GO:0005332">
    <property type="term" value="F:gamma-aminobutyric acid:sodium:chloride symporter activity"/>
    <property type="evidence" value="ECO:0007669"/>
    <property type="project" value="TreeGrafter"/>
</dbReference>
<evidence type="ECO:0000256" key="9">
    <source>
        <dbReference type="RuleBase" id="RU003732"/>
    </source>
</evidence>
<feature type="disulfide bond" evidence="8">
    <location>
        <begin position="187"/>
        <end position="196"/>
    </location>
</feature>
<dbReference type="GO" id="GO:0046872">
    <property type="term" value="F:metal ion binding"/>
    <property type="evidence" value="ECO:0007669"/>
    <property type="project" value="UniProtKB-KW"/>
</dbReference>
<keyword evidence="4 9" id="KW-0769">Symport</keyword>
<dbReference type="InterPro" id="IPR000175">
    <property type="entry name" value="Na/ntran_symport"/>
</dbReference>
<dbReference type="SUPFAM" id="SSF161070">
    <property type="entry name" value="SNF-like"/>
    <property type="match status" value="1"/>
</dbReference>
<evidence type="ECO:0000256" key="1">
    <source>
        <dbReference type="ARBA" id="ARBA00004141"/>
    </source>
</evidence>
<feature type="binding site" evidence="7">
    <location>
        <position position="426"/>
    </location>
    <ligand>
        <name>Na(+)</name>
        <dbReference type="ChEBI" id="CHEBI:29101"/>
        <label>1</label>
    </ligand>
</feature>
<feature type="transmembrane region" description="Helical" evidence="10">
    <location>
        <begin position="534"/>
        <end position="552"/>
    </location>
</feature>
<evidence type="ECO:0000256" key="10">
    <source>
        <dbReference type="SAM" id="Phobius"/>
    </source>
</evidence>
<dbReference type="PROSITE" id="PS50267">
    <property type="entry name" value="NA_NEUROTRAN_SYMP_3"/>
    <property type="match status" value="1"/>
</dbReference>
<feature type="transmembrane region" description="Helical" evidence="10">
    <location>
        <begin position="488"/>
        <end position="513"/>
    </location>
</feature>
<feature type="transmembrane region" description="Helical" evidence="10">
    <location>
        <begin position="73"/>
        <end position="91"/>
    </location>
</feature>
<comment type="subcellular location">
    <subcellularLocation>
        <location evidence="1">Membrane</location>
        <topology evidence="1">Multi-pass membrane protein</topology>
    </subcellularLocation>
</comment>
<evidence type="ECO:0000313" key="12">
    <source>
        <dbReference type="Proteomes" id="UP000192578"/>
    </source>
</evidence>
<keyword evidence="3 9" id="KW-0812">Transmembrane</keyword>
<dbReference type="PROSITE" id="PS00610">
    <property type="entry name" value="NA_NEUROTRAN_SYMP_1"/>
    <property type="match status" value="1"/>
</dbReference>
<keyword evidence="5 10" id="KW-1133">Transmembrane helix</keyword>
<evidence type="ECO:0000256" key="8">
    <source>
        <dbReference type="PIRSR" id="PIRSR600175-2"/>
    </source>
</evidence>
<evidence type="ECO:0000256" key="4">
    <source>
        <dbReference type="ARBA" id="ARBA00022847"/>
    </source>
</evidence>
<feature type="transmembrane region" description="Helical" evidence="10">
    <location>
        <begin position="145"/>
        <end position="178"/>
    </location>
</feature>
<dbReference type="PRINTS" id="PR00176">
    <property type="entry name" value="NANEUSMPORT"/>
</dbReference>
<keyword evidence="7" id="KW-0479">Metal-binding</keyword>
<keyword evidence="2 9" id="KW-0813">Transport</keyword>
<comment type="caution">
    <text evidence="11">The sequence shown here is derived from an EMBL/GenBank/DDBJ whole genome shotgun (WGS) entry which is preliminary data.</text>
</comment>
<feature type="transmembrane region" description="Helical" evidence="10">
    <location>
        <begin position="275"/>
        <end position="298"/>
    </location>
</feature>
<dbReference type="PANTHER" id="PTHR11616">
    <property type="entry name" value="SODIUM/CHLORIDE DEPENDENT TRANSPORTER"/>
    <property type="match status" value="1"/>
</dbReference>